<dbReference type="Proteomes" id="UP000472264">
    <property type="component" value="Chromosome 6"/>
</dbReference>
<reference evidence="2" key="3">
    <citation type="submission" date="2025-09" db="UniProtKB">
        <authorList>
            <consortium name="Ensembl"/>
        </authorList>
    </citation>
    <scope>IDENTIFICATION</scope>
</reference>
<dbReference type="InterPro" id="IPR013783">
    <property type="entry name" value="Ig-like_fold"/>
</dbReference>
<evidence type="ECO:0000313" key="3">
    <source>
        <dbReference type="Proteomes" id="UP000472264"/>
    </source>
</evidence>
<dbReference type="InterPro" id="IPR007110">
    <property type="entry name" value="Ig-like_dom"/>
</dbReference>
<dbReference type="Ensembl" id="ENSENLT00000002531.1">
    <property type="protein sequence ID" value="ENSENLP00000002356.1"/>
    <property type="gene ID" value="ENSENLG00000001224.1"/>
</dbReference>
<keyword evidence="3" id="KW-1185">Reference proteome</keyword>
<dbReference type="Gene3D" id="2.60.40.10">
    <property type="entry name" value="Immunoglobulins"/>
    <property type="match status" value="2"/>
</dbReference>
<dbReference type="AlphaFoldDB" id="A0A665TID8"/>
<dbReference type="InParanoid" id="A0A665TID8"/>
<accession>A0A665TID8</accession>
<reference evidence="2" key="2">
    <citation type="submission" date="2025-08" db="UniProtKB">
        <authorList>
            <consortium name="Ensembl"/>
        </authorList>
    </citation>
    <scope>IDENTIFICATION</scope>
</reference>
<dbReference type="OMA" id="HAENNTH"/>
<dbReference type="InterPro" id="IPR036179">
    <property type="entry name" value="Ig-like_dom_sf"/>
</dbReference>
<dbReference type="PANTHER" id="PTHR46484:SF7">
    <property type="entry name" value="MYELIN-ASSOCIATED GLYCOPROTEIN-LIKE-RELATED"/>
    <property type="match status" value="1"/>
</dbReference>
<proteinExistence type="predicted"/>
<sequence length="272" mass="30478">MKWKQSLHNETAFNFYVYCSRHASSWTIEVPSSVKGFLGSCVVIPCTFNYPDPARTPTKISGIWLDQRSHVIYHPDNSKILQQYKDRTELLGDATQKNCSWKIEPLQRNDGGPFHFRIEMEGFENYSFKANSVSISVIDKPSVALSMKKDMAVGQTTVASCSVSPFCPTSPPVFEWSHSGEARLQSQQFIDGQWKTTVTLNFLPSHTDHNKPLLCTVRFEGGVDVSRSQTFKRSGLNSVLTVLFPCRCPSGCEGSVQVRSEGGRSCAFEMLQ</sequence>
<dbReference type="PANTHER" id="PTHR46484">
    <property type="entry name" value="SI:CH211-171H4.5-RELATED"/>
    <property type="match status" value="1"/>
</dbReference>
<feature type="domain" description="Ig-like" evidence="1">
    <location>
        <begin position="141"/>
        <end position="232"/>
    </location>
</feature>
<dbReference type="PROSITE" id="PS50835">
    <property type="entry name" value="IG_LIKE"/>
    <property type="match status" value="1"/>
</dbReference>
<organism evidence="2 3">
    <name type="scientific">Echeneis naucrates</name>
    <name type="common">Live sharksucker</name>
    <dbReference type="NCBI Taxonomy" id="173247"/>
    <lineage>
        <taxon>Eukaryota</taxon>
        <taxon>Metazoa</taxon>
        <taxon>Chordata</taxon>
        <taxon>Craniata</taxon>
        <taxon>Vertebrata</taxon>
        <taxon>Euteleostomi</taxon>
        <taxon>Actinopterygii</taxon>
        <taxon>Neopterygii</taxon>
        <taxon>Teleostei</taxon>
        <taxon>Neoteleostei</taxon>
        <taxon>Acanthomorphata</taxon>
        <taxon>Carangaria</taxon>
        <taxon>Carangiformes</taxon>
        <taxon>Echeneidae</taxon>
        <taxon>Echeneis</taxon>
    </lineage>
</organism>
<reference evidence="2" key="1">
    <citation type="submission" date="2021-04" db="EMBL/GenBank/DDBJ databases">
        <authorList>
            <consortium name="Wellcome Sanger Institute Data Sharing"/>
        </authorList>
    </citation>
    <scope>NUCLEOTIDE SEQUENCE [LARGE SCALE GENOMIC DNA]</scope>
</reference>
<evidence type="ECO:0000259" key="1">
    <source>
        <dbReference type="PROSITE" id="PS50835"/>
    </source>
</evidence>
<dbReference type="SUPFAM" id="SSF48726">
    <property type="entry name" value="Immunoglobulin"/>
    <property type="match status" value="2"/>
</dbReference>
<evidence type="ECO:0000313" key="2">
    <source>
        <dbReference type="Ensembl" id="ENSENLP00000002356.1"/>
    </source>
</evidence>
<name>A0A665TID8_ECHNA</name>
<protein>
    <recommendedName>
        <fullName evidence="1">Ig-like domain-containing protein</fullName>
    </recommendedName>
</protein>